<organism evidence="2 3">
    <name type="scientific">Goodea atripinnis</name>
    <dbReference type="NCBI Taxonomy" id="208336"/>
    <lineage>
        <taxon>Eukaryota</taxon>
        <taxon>Metazoa</taxon>
        <taxon>Chordata</taxon>
        <taxon>Craniata</taxon>
        <taxon>Vertebrata</taxon>
        <taxon>Euteleostomi</taxon>
        <taxon>Actinopterygii</taxon>
        <taxon>Neopterygii</taxon>
        <taxon>Teleostei</taxon>
        <taxon>Neoteleostei</taxon>
        <taxon>Acanthomorphata</taxon>
        <taxon>Ovalentaria</taxon>
        <taxon>Atherinomorphae</taxon>
        <taxon>Cyprinodontiformes</taxon>
        <taxon>Goodeidae</taxon>
        <taxon>Goodea</taxon>
    </lineage>
</organism>
<feature type="transmembrane region" description="Helical" evidence="1">
    <location>
        <begin position="58"/>
        <end position="77"/>
    </location>
</feature>
<dbReference type="Pfam" id="PF15071">
    <property type="entry name" value="TMEM220"/>
    <property type="match status" value="1"/>
</dbReference>
<reference evidence="2 3" key="1">
    <citation type="submission" date="2021-06" db="EMBL/GenBank/DDBJ databases">
        <authorList>
            <person name="Palmer J.M."/>
        </authorList>
    </citation>
    <scope>NUCLEOTIDE SEQUENCE [LARGE SCALE GENOMIC DNA]</scope>
    <source>
        <strain evidence="2 3">GA_2019</strain>
        <tissue evidence="2">Muscle</tissue>
    </source>
</reference>
<feature type="transmembrane region" description="Helical" evidence="1">
    <location>
        <begin position="83"/>
        <end position="103"/>
    </location>
</feature>
<feature type="non-terminal residue" evidence="2">
    <location>
        <position position="1"/>
    </location>
</feature>
<accession>A0ABV0NDC2</accession>
<dbReference type="EMBL" id="JAHRIO010032870">
    <property type="protein sequence ID" value="MEQ2169411.1"/>
    <property type="molecule type" value="Genomic_DNA"/>
</dbReference>
<keyword evidence="1" id="KW-1133">Transmembrane helix</keyword>
<comment type="caution">
    <text evidence="2">The sequence shown here is derived from an EMBL/GenBank/DDBJ whole genome shotgun (WGS) entry which is preliminary data.</text>
</comment>
<evidence type="ECO:0008006" key="4">
    <source>
        <dbReference type="Google" id="ProtNLM"/>
    </source>
</evidence>
<protein>
    <recommendedName>
        <fullName evidence="4">Transmembrane protein 220</fullName>
    </recommendedName>
</protein>
<dbReference type="InterPro" id="IPR029377">
    <property type="entry name" value="TMEM220"/>
</dbReference>
<evidence type="ECO:0000313" key="2">
    <source>
        <dbReference type="EMBL" id="MEQ2169411.1"/>
    </source>
</evidence>
<keyword evidence="1" id="KW-0472">Membrane</keyword>
<sequence length="155" mass="17612">LKTLISSEPSSSVQRRYVRRLTDVCTSRRPGRGGERAPFQTTMGEVCEEKNSKSWLSVVWRISNVVMSVFFVLASYVQVVLDVFLFQVGYGVPAVLCAFLGFRPHVTETLPWRRVADLHLMISSAAIFILGWKLYTERVTQIFQQEEGRYAAVSC</sequence>
<keyword evidence="1" id="KW-0812">Transmembrane</keyword>
<name>A0ABV0NDC2_9TELE</name>
<proteinExistence type="predicted"/>
<gene>
    <name evidence="2" type="ORF">GOODEAATRI_025017</name>
</gene>
<evidence type="ECO:0000256" key="1">
    <source>
        <dbReference type="SAM" id="Phobius"/>
    </source>
</evidence>
<dbReference type="PANTHER" id="PTHR34262">
    <property type="entry name" value="TRANSMEMBRANE PROTEIN 220"/>
    <property type="match status" value="1"/>
</dbReference>
<dbReference type="Proteomes" id="UP001476798">
    <property type="component" value="Unassembled WGS sequence"/>
</dbReference>
<feature type="transmembrane region" description="Helical" evidence="1">
    <location>
        <begin position="115"/>
        <end position="135"/>
    </location>
</feature>
<keyword evidence="3" id="KW-1185">Reference proteome</keyword>
<dbReference type="PANTHER" id="PTHR34262:SF1">
    <property type="entry name" value="TRANSMEMBRANE PROTEIN 220"/>
    <property type="match status" value="1"/>
</dbReference>
<evidence type="ECO:0000313" key="3">
    <source>
        <dbReference type="Proteomes" id="UP001476798"/>
    </source>
</evidence>